<dbReference type="InterPro" id="IPR036236">
    <property type="entry name" value="Znf_C2H2_sf"/>
</dbReference>
<dbReference type="RefSeq" id="XP_022456087.1">
    <property type="nucleotide sequence ID" value="XM_022604527.1"/>
</dbReference>
<dbReference type="PANTHER" id="PTHR40626">
    <property type="entry name" value="MIP31509P"/>
    <property type="match status" value="1"/>
</dbReference>
<keyword evidence="3" id="KW-0677">Repeat</keyword>
<dbReference type="InterPro" id="IPR013087">
    <property type="entry name" value="Znf_C2H2_type"/>
</dbReference>
<evidence type="ECO:0000256" key="7">
    <source>
        <dbReference type="PROSITE-ProRule" id="PRU00042"/>
    </source>
</evidence>
<reference evidence="9" key="1">
    <citation type="submission" date="2013-12" db="EMBL/GenBank/DDBJ databases">
        <authorList>
            <person name="Genoscope - CEA"/>
        </authorList>
    </citation>
    <scope>NUCLEOTIDE SEQUENCE</scope>
    <source>
        <strain evidence="9">CBS 1993</strain>
    </source>
</reference>
<evidence type="ECO:0000256" key="3">
    <source>
        <dbReference type="ARBA" id="ARBA00022737"/>
    </source>
</evidence>
<dbReference type="CDD" id="cd12148">
    <property type="entry name" value="fungal_TF_MHR"/>
    <property type="match status" value="1"/>
</dbReference>
<evidence type="ECO:0000259" key="8">
    <source>
        <dbReference type="PROSITE" id="PS50157"/>
    </source>
</evidence>
<reference evidence="9" key="2">
    <citation type="submission" date="2014-02" db="EMBL/GenBank/DDBJ databases">
        <title>Complete DNA sequence of /Kuraishia capsulata/ illustrates novel genomic features among budding yeasts (/Saccharomycotina/).</title>
        <authorList>
            <person name="Morales L."/>
            <person name="Noel B."/>
            <person name="Porcel B."/>
            <person name="Marcet-Houben M."/>
            <person name="Hullo M-F."/>
            <person name="Sacerdot C."/>
            <person name="Tekaia F."/>
            <person name="Leh-Louis V."/>
            <person name="Despons L."/>
            <person name="Khanna V."/>
            <person name="Aury J-M."/>
            <person name="Barbe V."/>
            <person name="Couloux A."/>
            <person name="Labadie K."/>
            <person name="Pelletier E."/>
            <person name="Souciet J-L."/>
            <person name="Boekhout T."/>
            <person name="Gabaldon T."/>
            <person name="Wincker P."/>
            <person name="Dujon B."/>
        </authorList>
    </citation>
    <scope>NUCLEOTIDE SEQUENCE</scope>
    <source>
        <strain evidence="9">CBS 1993</strain>
    </source>
</reference>
<feature type="domain" description="C2H2-type" evidence="8">
    <location>
        <begin position="39"/>
        <end position="68"/>
    </location>
</feature>
<dbReference type="GO" id="GO:0008270">
    <property type="term" value="F:zinc ion binding"/>
    <property type="evidence" value="ECO:0007669"/>
    <property type="project" value="UniProtKB-KW"/>
</dbReference>
<comment type="subcellular location">
    <subcellularLocation>
        <location evidence="1">Nucleus</location>
    </subcellularLocation>
</comment>
<dbReference type="HOGENOM" id="CLU_006466_2_0_1"/>
<keyword evidence="5" id="KW-0862">Zinc</keyword>
<dbReference type="SMART" id="SM00355">
    <property type="entry name" value="ZnF_C2H2"/>
    <property type="match status" value="2"/>
</dbReference>
<gene>
    <name evidence="9" type="ORF">KUCA_T00000029001</name>
</gene>
<dbReference type="AlphaFoldDB" id="W6MF09"/>
<evidence type="ECO:0000256" key="2">
    <source>
        <dbReference type="ARBA" id="ARBA00022723"/>
    </source>
</evidence>
<dbReference type="Proteomes" id="UP000019384">
    <property type="component" value="Unassembled WGS sequence"/>
</dbReference>
<dbReference type="EMBL" id="HG793125">
    <property type="protein sequence ID" value="CDK24069.1"/>
    <property type="molecule type" value="Genomic_DNA"/>
</dbReference>
<dbReference type="GO" id="GO:0000785">
    <property type="term" value="C:chromatin"/>
    <property type="evidence" value="ECO:0007669"/>
    <property type="project" value="TreeGrafter"/>
</dbReference>
<dbReference type="Gene3D" id="3.30.160.60">
    <property type="entry name" value="Classic Zinc Finger"/>
    <property type="match status" value="1"/>
</dbReference>
<evidence type="ECO:0000256" key="1">
    <source>
        <dbReference type="ARBA" id="ARBA00004123"/>
    </source>
</evidence>
<dbReference type="InterPro" id="IPR007219">
    <property type="entry name" value="XnlR_reg_dom"/>
</dbReference>
<keyword evidence="2" id="KW-0479">Metal-binding</keyword>
<keyword evidence="6" id="KW-0539">Nucleus</keyword>
<dbReference type="PANTHER" id="PTHR40626:SF11">
    <property type="entry name" value="ZINC FINGER PROTEIN YPR022C"/>
    <property type="match status" value="1"/>
</dbReference>
<dbReference type="PROSITE" id="PS50157">
    <property type="entry name" value="ZINC_FINGER_C2H2_2"/>
    <property type="match status" value="2"/>
</dbReference>
<dbReference type="STRING" id="1382522.W6MF09"/>
<organism evidence="9 10">
    <name type="scientific">Kuraishia capsulata CBS 1993</name>
    <dbReference type="NCBI Taxonomy" id="1382522"/>
    <lineage>
        <taxon>Eukaryota</taxon>
        <taxon>Fungi</taxon>
        <taxon>Dikarya</taxon>
        <taxon>Ascomycota</taxon>
        <taxon>Saccharomycotina</taxon>
        <taxon>Pichiomycetes</taxon>
        <taxon>Pichiales</taxon>
        <taxon>Pichiaceae</taxon>
        <taxon>Kuraishia</taxon>
    </lineage>
</organism>
<feature type="domain" description="C2H2-type" evidence="8">
    <location>
        <begin position="8"/>
        <end position="37"/>
    </location>
</feature>
<dbReference type="Pfam" id="PF04082">
    <property type="entry name" value="Fungal_trans"/>
    <property type="match status" value="1"/>
</dbReference>
<evidence type="ECO:0000256" key="5">
    <source>
        <dbReference type="ARBA" id="ARBA00022833"/>
    </source>
</evidence>
<evidence type="ECO:0000313" key="9">
    <source>
        <dbReference type="EMBL" id="CDK24069.1"/>
    </source>
</evidence>
<keyword evidence="4 7" id="KW-0863">Zinc-finger</keyword>
<evidence type="ECO:0000256" key="6">
    <source>
        <dbReference type="ARBA" id="ARBA00023242"/>
    </source>
</evidence>
<dbReference type="OrthoDB" id="427030at2759"/>
<dbReference type="GeneID" id="34517475"/>
<evidence type="ECO:0000313" key="10">
    <source>
        <dbReference type="Proteomes" id="UP000019384"/>
    </source>
</evidence>
<evidence type="ECO:0000256" key="4">
    <source>
        <dbReference type="ARBA" id="ARBA00022771"/>
    </source>
</evidence>
<dbReference type="SUPFAM" id="SSF57667">
    <property type="entry name" value="beta-beta-alpha zinc fingers"/>
    <property type="match status" value="1"/>
</dbReference>
<dbReference type="GO" id="GO:0005634">
    <property type="term" value="C:nucleus"/>
    <property type="evidence" value="ECO:0007669"/>
    <property type="project" value="UniProtKB-SubCell"/>
</dbReference>
<name>W6MF09_9ASCO</name>
<keyword evidence="10" id="KW-1185">Reference proteome</keyword>
<accession>W6MF09</accession>
<dbReference type="GO" id="GO:0000981">
    <property type="term" value="F:DNA-binding transcription factor activity, RNA polymerase II-specific"/>
    <property type="evidence" value="ECO:0007669"/>
    <property type="project" value="InterPro"/>
</dbReference>
<dbReference type="PROSITE" id="PS00028">
    <property type="entry name" value="ZINC_FINGER_C2H2_1"/>
    <property type="match status" value="2"/>
</dbReference>
<sequence>MSQSQNRHACLFPGCGKTFYRKDHLKRHSVNHNENASSHPCTYPNCNMTFKRTDVRNNHYQRHFNQKRNKIAKSNYESPLPYSSPIENNALTESGDKALSDVIFNSALTGKPDTGSKEEPPAWLGWLFTDGISNNLPNYDEVPPFDSFDKIYPLSSLSLNGSPNSLLFELFQSEFGDSILTPTTSISVTPELIRRFLYLIPSLVQHPDFSANKLEYCLQVYWAVFHIQYPILHKPSFNTLTELPLLVLAMIAMGATFSVCENNVLEDPHGIAMAIAKPLRWLIFSHRISGPLELSALQSLLILEVFEKHYGSRELHERSSVHQAAKIEMMKRSPILGGDPYASESRANPCSPDELKAVPANQTELLWKKWIHAESLKRCALMGFCFDLTNFIVSSHNASLFVNKLRLELPCDDLLWESDFESLKTGPLPQKSEPVLLSLRRLLIGEKVEASSFGKRVLLNALFSIIVQFEQRDETSSLTNREFSHNIAGEPWREKVSYALDAWRYLVDDGVCCDVDNLAIDMRARKSDLFSEYLRLNDTKCKYPSYHMAHIRLYIVNFDMLIYAGAPLRMNVKTKFEDYENVRKRIEQWALSVNGKICVIHAYLCIYECLVDEGKGQISYEPQKDPIPERPHIIIYCSLIIWCYNYITRGPEVQTPDSPPSEEAFAYLSRVKSELNRYLVEGESALAYYRSVRACAMNLTKIPNLQNLAGYTETIAGLYSECSWVLGQEYSRLMLHCRDRSMGYKKLFCDNMYREP</sequence>
<proteinExistence type="predicted"/>
<dbReference type="GO" id="GO:0006351">
    <property type="term" value="P:DNA-templated transcription"/>
    <property type="evidence" value="ECO:0007669"/>
    <property type="project" value="InterPro"/>
</dbReference>
<dbReference type="InterPro" id="IPR051059">
    <property type="entry name" value="VerF-like"/>
</dbReference>
<protein>
    <recommendedName>
        <fullName evidence="8">C2H2-type domain-containing protein</fullName>
    </recommendedName>
</protein>
<dbReference type="GO" id="GO:0000978">
    <property type="term" value="F:RNA polymerase II cis-regulatory region sequence-specific DNA binding"/>
    <property type="evidence" value="ECO:0007669"/>
    <property type="project" value="InterPro"/>
</dbReference>